<dbReference type="Pfam" id="PF22936">
    <property type="entry name" value="Pol_BBD"/>
    <property type="match status" value="1"/>
</dbReference>
<sequence>MLLLLRILLLKLCNHMLIPIFLHSGDNTNLLLVSEPFNGENNKKWKKGIRLTLMSKNKLGFISGSLKQPSSTHADYQRWILVDYAVRCWLLCAIVHTIFETLMYATSSKYLWDELHERYGEPDNLMFFELQSKLHSLKQGCLSLAEYYGMFKSIWEDMADTDAFPECTCGVITNCSCTILKQIVDSSNRHKLVQFLMGLDHSYDTVRTSILSIDPLHSLNSVYSQLLRVEKQKHLSTLTTVQFESTALAAAHPPISLRNSPVLKRNKSDLVCTFCGKRGHESVECFKRLKKIPEWPVQDIPTAHVHIPAEEHVVHFAEHMCPFLSYLNNIRTLLRPSKVSLPDGRHKLVTTIGDICFTPTIVLKDVFHIPDFQHSLLSISKLTSAHNIRVFFDKRGCYFHDLATLEVLITGHRDHDLFRVYTTSPVVSSFSAHSVLNCNKIDVSSIHLLHSCLGQTAISKLRYLFPFSQSVLNSFHCKTCALSKHHRLPFNRSNSRASKIFDLIHVDLWGPYRIVNSTRSIARVPQQNGWVERKRRHIIETARALKLHAHLPTQFLGECVLSATHLINLMPTELLAWKMPSEVLFQKSPTYDHLRVIGYLCFALGLHPHKDKFSPKYHKCILIGNPALQKGYKLYDIQAKKVLFSRDVLFQESMFHYQSINIPFPVFSTYPMSTSQSPFSSPDTDILLARATSTQFF</sequence>
<gene>
    <name evidence="5" type="ORF">RND81_10G072000</name>
</gene>
<name>A0AAW1I1N1_SAPOF</name>
<dbReference type="PANTHER" id="PTHR37610:SF40">
    <property type="entry name" value="OS01G0909600 PROTEIN"/>
    <property type="match status" value="1"/>
</dbReference>
<protein>
    <submittedName>
        <fullName evidence="5">Uncharacterized protein</fullName>
    </submittedName>
</protein>
<comment type="caution">
    <text evidence="5">The sequence shown here is derived from an EMBL/GenBank/DDBJ whole genome shotgun (WGS) entry which is preliminary data.</text>
</comment>
<keyword evidence="6" id="KW-1185">Reference proteome</keyword>
<dbReference type="PANTHER" id="PTHR37610">
    <property type="entry name" value="CCHC-TYPE DOMAIN-CONTAINING PROTEIN"/>
    <property type="match status" value="1"/>
</dbReference>
<dbReference type="InterPro" id="IPR054722">
    <property type="entry name" value="PolX-like_BBD"/>
</dbReference>
<dbReference type="SUPFAM" id="SSF53098">
    <property type="entry name" value="Ribonuclease H-like"/>
    <property type="match status" value="1"/>
</dbReference>
<feature type="domain" description="Retrotransposon Copia-like N-terminal" evidence="2">
    <location>
        <begin position="23"/>
        <end position="69"/>
    </location>
</feature>
<feature type="signal peptide" evidence="1">
    <location>
        <begin position="1"/>
        <end position="15"/>
    </location>
</feature>
<dbReference type="Gene3D" id="3.30.420.10">
    <property type="entry name" value="Ribonuclease H-like superfamily/Ribonuclease H"/>
    <property type="match status" value="1"/>
</dbReference>
<evidence type="ECO:0000313" key="6">
    <source>
        <dbReference type="Proteomes" id="UP001443914"/>
    </source>
</evidence>
<feature type="domain" description="Retroviral polymerase SH3-like" evidence="4">
    <location>
        <begin position="600"/>
        <end position="659"/>
    </location>
</feature>
<proteinExistence type="predicted"/>
<organism evidence="5 6">
    <name type="scientific">Saponaria officinalis</name>
    <name type="common">Common soapwort</name>
    <name type="synonym">Lychnis saponaria</name>
    <dbReference type="NCBI Taxonomy" id="3572"/>
    <lineage>
        <taxon>Eukaryota</taxon>
        <taxon>Viridiplantae</taxon>
        <taxon>Streptophyta</taxon>
        <taxon>Embryophyta</taxon>
        <taxon>Tracheophyta</taxon>
        <taxon>Spermatophyta</taxon>
        <taxon>Magnoliopsida</taxon>
        <taxon>eudicotyledons</taxon>
        <taxon>Gunneridae</taxon>
        <taxon>Pentapetalae</taxon>
        <taxon>Caryophyllales</taxon>
        <taxon>Caryophyllaceae</taxon>
        <taxon>Caryophylleae</taxon>
        <taxon>Saponaria</taxon>
    </lineage>
</organism>
<evidence type="ECO:0000259" key="2">
    <source>
        <dbReference type="Pfam" id="PF14244"/>
    </source>
</evidence>
<evidence type="ECO:0000313" key="5">
    <source>
        <dbReference type="EMBL" id="KAK9682409.1"/>
    </source>
</evidence>
<evidence type="ECO:0000259" key="3">
    <source>
        <dbReference type="Pfam" id="PF22936"/>
    </source>
</evidence>
<reference evidence="5" key="1">
    <citation type="submission" date="2024-03" db="EMBL/GenBank/DDBJ databases">
        <title>WGS assembly of Saponaria officinalis var. Norfolk2.</title>
        <authorList>
            <person name="Jenkins J."/>
            <person name="Shu S."/>
            <person name="Grimwood J."/>
            <person name="Barry K."/>
            <person name="Goodstein D."/>
            <person name="Schmutz J."/>
            <person name="Leebens-Mack J."/>
            <person name="Osbourn A."/>
        </authorList>
    </citation>
    <scope>NUCLEOTIDE SEQUENCE [LARGE SCALE GENOMIC DNA]</scope>
    <source>
        <strain evidence="5">JIC</strain>
    </source>
</reference>
<evidence type="ECO:0000256" key="1">
    <source>
        <dbReference type="SAM" id="SignalP"/>
    </source>
</evidence>
<dbReference type="InterPro" id="IPR029472">
    <property type="entry name" value="Copia-like_N"/>
</dbReference>
<dbReference type="InterPro" id="IPR036397">
    <property type="entry name" value="RNaseH_sf"/>
</dbReference>
<dbReference type="Proteomes" id="UP001443914">
    <property type="component" value="Unassembled WGS sequence"/>
</dbReference>
<dbReference type="Pfam" id="PF14244">
    <property type="entry name" value="Retrotran_gag_3"/>
    <property type="match status" value="1"/>
</dbReference>
<accession>A0AAW1I1N1</accession>
<dbReference type="InterPro" id="IPR057670">
    <property type="entry name" value="SH3_retrovirus"/>
</dbReference>
<feature type="chain" id="PRO_5043721519" evidence="1">
    <location>
        <begin position="16"/>
        <end position="697"/>
    </location>
</feature>
<feature type="domain" description="Retrovirus-related Pol polyprotein from transposon TNT 1-94-like beta-barrel" evidence="3">
    <location>
        <begin position="318"/>
        <end position="385"/>
    </location>
</feature>
<dbReference type="EMBL" id="JBDFQZ010000010">
    <property type="protein sequence ID" value="KAK9682409.1"/>
    <property type="molecule type" value="Genomic_DNA"/>
</dbReference>
<dbReference type="GO" id="GO:0003676">
    <property type="term" value="F:nucleic acid binding"/>
    <property type="evidence" value="ECO:0007669"/>
    <property type="project" value="InterPro"/>
</dbReference>
<evidence type="ECO:0000259" key="4">
    <source>
        <dbReference type="Pfam" id="PF25597"/>
    </source>
</evidence>
<dbReference type="Pfam" id="PF25597">
    <property type="entry name" value="SH3_retrovirus"/>
    <property type="match status" value="1"/>
</dbReference>
<dbReference type="InterPro" id="IPR012337">
    <property type="entry name" value="RNaseH-like_sf"/>
</dbReference>
<keyword evidence="1" id="KW-0732">Signal</keyword>
<dbReference type="AlphaFoldDB" id="A0AAW1I1N1"/>